<dbReference type="PANTHER" id="PTHR11575:SF24">
    <property type="entry name" value="5'-NUCLEOTIDASE"/>
    <property type="match status" value="1"/>
</dbReference>
<dbReference type="SUPFAM" id="SSF56300">
    <property type="entry name" value="Metallo-dependent phosphatases"/>
    <property type="match status" value="1"/>
</dbReference>
<dbReference type="SUPFAM" id="SSF53254">
    <property type="entry name" value="Phosphoglycerate mutase-like"/>
    <property type="match status" value="1"/>
</dbReference>
<keyword evidence="4" id="KW-1185">Reference proteome</keyword>
<dbReference type="PRINTS" id="PR01607">
    <property type="entry name" value="APYRASEFAMLY"/>
</dbReference>
<dbReference type="InterPro" id="IPR029033">
    <property type="entry name" value="His_PPase_superfam"/>
</dbReference>
<dbReference type="CDD" id="cd00845">
    <property type="entry name" value="MPP_UshA_N_like"/>
    <property type="match status" value="1"/>
</dbReference>
<comment type="similarity">
    <text evidence="1">Belongs to the 5'-nucleotidase family.</text>
</comment>
<gene>
    <name evidence="3" type="ORF">SE17_12790</name>
</gene>
<dbReference type="GO" id="GO:0016787">
    <property type="term" value="F:hydrolase activity"/>
    <property type="evidence" value="ECO:0007669"/>
    <property type="project" value="UniProtKB-KW"/>
</dbReference>
<dbReference type="GO" id="GO:0009166">
    <property type="term" value="P:nucleotide catabolic process"/>
    <property type="evidence" value="ECO:0007669"/>
    <property type="project" value="InterPro"/>
</dbReference>
<accession>A0A0P9D4Q4</accession>
<dbReference type="Pfam" id="PF00149">
    <property type="entry name" value="Metallophos"/>
    <property type="match status" value="1"/>
</dbReference>
<dbReference type="AlphaFoldDB" id="A0A0P9D4Q4"/>
<dbReference type="Gene3D" id="3.40.50.1240">
    <property type="entry name" value="Phosphoglycerate mutase-like"/>
    <property type="match status" value="1"/>
</dbReference>
<reference evidence="3 4" key="1">
    <citation type="submission" date="2015-09" db="EMBL/GenBank/DDBJ databases">
        <title>Draft genome sequence of Kouleothrix aurantiaca JCM 19913.</title>
        <authorList>
            <person name="Hemp J."/>
        </authorList>
    </citation>
    <scope>NUCLEOTIDE SEQUENCE [LARGE SCALE GENOMIC DNA]</scope>
    <source>
        <strain evidence="3 4">COM-B</strain>
    </source>
</reference>
<dbReference type="InterPro" id="IPR004843">
    <property type="entry name" value="Calcineurin-like_PHP"/>
</dbReference>
<evidence type="ECO:0000259" key="2">
    <source>
        <dbReference type="Pfam" id="PF00149"/>
    </source>
</evidence>
<feature type="domain" description="Calcineurin-like phosphoesterase" evidence="2">
    <location>
        <begin position="4"/>
        <end position="204"/>
    </location>
</feature>
<dbReference type="PANTHER" id="PTHR11575">
    <property type="entry name" value="5'-NUCLEOTIDASE-RELATED"/>
    <property type="match status" value="1"/>
</dbReference>
<dbReference type="Proteomes" id="UP000050509">
    <property type="component" value="Unassembled WGS sequence"/>
</dbReference>
<keyword evidence="1" id="KW-0547">Nucleotide-binding</keyword>
<evidence type="ECO:0000313" key="3">
    <source>
        <dbReference type="EMBL" id="KPV52889.1"/>
    </source>
</evidence>
<evidence type="ECO:0000256" key="1">
    <source>
        <dbReference type="RuleBase" id="RU362119"/>
    </source>
</evidence>
<proteinExistence type="inferred from homology"/>
<dbReference type="Gene3D" id="3.60.21.10">
    <property type="match status" value="1"/>
</dbReference>
<name>A0A0P9D4Q4_9CHLR</name>
<evidence type="ECO:0000313" key="4">
    <source>
        <dbReference type="Proteomes" id="UP000050509"/>
    </source>
</evidence>
<keyword evidence="1" id="KW-0378">Hydrolase</keyword>
<dbReference type="GO" id="GO:0000166">
    <property type="term" value="F:nucleotide binding"/>
    <property type="evidence" value="ECO:0007669"/>
    <property type="project" value="UniProtKB-KW"/>
</dbReference>
<dbReference type="InterPro" id="IPR029052">
    <property type="entry name" value="Metallo-depent_PP-like"/>
</dbReference>
<dbReference type="EMBL" id="LJCR01000399">
    <property type="protein sequence ID" value="KPV52889.1"/>
    <property type="molecule type" value="Genomic_DNA"/>
</dbReference>
<comment type="caution">
    <text evidence="3">The sequence shown here is derived from an EMBL/GenBank/DDBJ whole genome shotgun (WGS) entry which is preliminary data.</text>
</comment>
<organism evidence="3 4">
    <name type="scientific">Kouleothrix aurantiaca</name>
    <dbReference type="NCBI Taxonomy" id="186479"/>
    <lineage>
        <taxon>Bacteria</taxon>
        <taxon>Bacillati</taxon>
        <taxon>Chloroflexota</taxon>
        <taxon>Chloroflexia</taxon>
        <taxon>Chloroflexales</taxon>
        <taxon>Roseiflexineae</taxon>
        <taxon>Roseiflexaceae</taxon>
        <taxon>Kouleothrix</taxon>
    </lineage>
</organism>
<sequence length="465" mass="50006">MPSFTILHTNDMHGRIAGLARVATLVAQARAAQPNTPVLYMDAGDSEDTSVRLSNLTKGTAMHYLLSAAGCDAATVGNAAPMRYGAEVLADHAAAARYPLLLANLRNPDGSPVPGVQLRAIREVAGLRLGLLGITAGIDGSYEQWFGLKMPEPAPLVRKLAAALRQDGADLVVLLSHMGLPDDRELAAALQGSVDIIIGAHTHDLLPSGEQIGSVLVAQAGDYAQHLGRIDVVWEDGQVHAHATVLLVPEDTPESAAVLAEVARLEDEVAQFLSEPIGELAAPLDFAADRECGVGNLMADALRERFPAARIEEWAIHECATISDANREGTTPAQRRPLVAAYWERCDPDYVDGEGAESFVQLIARADAFRQQLRELSAEFALFVGHGLFTRTLLWLHFARPTTLDAQQMRAYRGFISGFQIPNASVLKVYRNSARELLFGAPSVAHLPPELRPAVAAPTPRTQED</sequence>
<dbReference type="InterPro" id="IPR006179">
    <property type="entry name" value="5_nucleotidase/apyrase"/>
</dbReference>
<protein>
    <recommendedName>
        <fullName evidence="2">Calcineurin-like phosphoesterase domain-containing protein</fullName>
    </recommendedName>
</protein>